<reference evidence="2" key="2">
    <citation type="submission" date="2021-09" db="EMBL/GenBank/DDBJ databases">
        <authorList>
            <person name="Jia N."/>
            <person name="Wang J."/>
            <person name="Shi W."/>
            <person name="Du L."/>
            <person name="Sun Y."/>
            <person name="Zhan W."/>
            <person name="Jiang J."/>
            <person name="Wang Q."/>
            <person name="Zhang B."/>
            <person name="Ji P."/>
            <person name="Sakyi L.B."/>
            <person name="Cui X."/>
            <person name="Yuan T."/>
            <person name="Jiang B."/>
            <person name="Yang W."/>
            <person name="Lam T.T.-Y."/>
            <person name="Chang Q."/>
            <person name="Ding S."/>
            <person name="Wang X."/>
            <person name="Zhu J."/>
            <person name="Ruan X."/>
            <person name="Zhao L."/>
            <person name="Wei J."/>
            <person name="Que T."/>
            <person name="Du C."/>
            <person name="Cheng J."/>
            <person name="Dai P."/>
            <person name="Han X."/>
            <person name="Huang E."/>
            <person name="Gao Y."/>
            <person name="Liu J."/>
            <person name="Shao H."/>
            <person name="Ye R."/>
            <person name="Li L."/>
            <person name="Wei W."/>
            <person name="Wang X."/>
            <person name="Wang C."/>
            <person name="Huo Q."/>
            <person name="Li W."/>
            <person name="Guo W."/>
            <person name="Chen H."/>
            <person name="Chen S."/>
            <person name="Zhou L."/>
            <person name="Zhou L."/>
            <person name="Ni X."/>
            <person name="Tian J."/>
            <person name="Zhou Y."/>
            <person name="Sheng Y."/>
            <person name="Liu T."/>
            <person name="Pan Y."/>
            <person name="Xia L."/>
            <person name="Li J."/>
            <person name="Zhao F."/>
            <person name="Cao W."/>
        </authorList>
    </citation>
    <scope>NUCLEOTIDE SEQUENCE</scope>
    <source>
        <strain evidence="2">Rmic-2018</strain>
        <tissue evidence="2">Larvae</tissue>
    </source>
</reference>
<gene>
    <name evidence="2" type="ORF">HPB51_002944</name>
</gene>
<evidence type="ECO:0000313" key="3">
    <source>
        <dbReference type="Proteomes" id="UP000821866"/>
    </source>
</evidence>
<keyword evidence="3" id="KW-1185">Reference proteome</keyword>
<dbReference type="EMBL" id="JABSTU010000007">
    <property type="protein sequence ID" value="KAH8025048.1"/>
    <property type="molecule type" value="Genomic_DNA"/>
</dbReference>
<feature type="region of interest" description="Disordered" evidence="1">
    <location>
        <begin position="163"/>
        <end position="218"/>
    </location>
</feature>
<accession>A0A9J6DT68</accession>
<dbReference type="AlphaFoldDB" id="A0A9J6DT68"/>
<evidence type="ECO:0000256" key="1">
    <source>
        <dbReference type="SAM" id="MobiDB-lite"/>
    </source>
</evidence>
<organism evidence="2 3">
    <name type="scientific">Rhipicephalus microplus</name>
    <name type="common">Cattle tick</name>
    <name type="synonym">Boophilus microplus</name>
    <dbReference type="NCBI Taxonomy" id="6941"/>
    <lineage>
        <taxon>Eukaryota</taxon>
        <taxon>Metazoa</taxon>
        <taxon>Ecdysozoa</taxon>
        <taxon>Arthropoda</taxon>
        <taxon>Chelicerata</taxon>
        <taxon>Arachnida</taxon>
        <taxon>Acari</taxon>
        <taxon>Parasitiformes</taxon>
        <taxon>Ixodida</taxon>
        <taxon>Ixodoidea</taxon>
        <taxon>Ixodidae</taxon>
        <taxon>Rhipicephalinae</taxon>
        <taxon>Rhipicephalus</taxon>
        <taxon>Boophilus</taxon>
    </lineage>
</organism>
<feature type="compositionally biased region" description="Low complexity" evidence="1">
    <location>
        <begin position="198"/>
        <end position="218"/>
    </location>
</feature>
<name>A0A9J6DT68_RHIMP</name>
<dbReference type="Proteomes" id="UP000821866">
    <property type="component" value="Unassembled WGS sequence"/>
</dbReference>
<comment type="caution">
    <text evidence="2">The sequence shown here is derived from an EMBL/GenBank/DDBJ whole genome shotgun (WGS) entry which is preliminary data.</text>
</comment>
<sequence>MSRHDSPPPLSAALGERGVMLNPSHPVADVDWAPRAGSLGTFRRREIPRDSSRVGECHCSRFYQLIAILPSPLPRARMHEVEKNNTAPAALHGVLYADLSTPQRLIETAHAALYSVPRRLRQPREAVSMKEQQLPIPTVRATGLASASDPSVARSKTLATTARWCPRVPPLRRLERRSPDNQGTAGPPVPHDTPDGGASSRPSARSNAKSASKSCSSS</sequence>
<evidence type="ECO:0000313" key="2">
    <source>
        <dbReference type="EMBL" id="KAH8025048.1"/>
    </source>
</evidence>
<reference evidence="2" key="1">
    <citation type="journal article" date="2020" name="Cell">
        <title>Large-Scale Comparative Analyses of Tick Genomes Elucidate Their Genetic Diversity and Vector Capacities.</title>
        <authorList>
            <consortium name="Tick Genome and Microbiome Consortium (TIGMIC)"/>
            <person name="Jia N."/>
            <person name="Wang J."/>
            <person name="Shi W."/>
            <person name="Du L."/>
            <person name="Sun Y."/>
            <person name="Zhan W."/>
            <person name="Jiang J.F."/>
            <person name="Wang Q."/>
            <person name="Zhang B."/>
            <person name="Ji P."/>
            <person name="Bell-Sakyi L."/>
            <person name="Cui X.M."/>
            <person name="Yuan T.T."/>
            <person name="Jiang B.G."/>
            <person name="Yang W.F."/>
            <person name="Lam T.T."/>
            <person name="Chang Q.C."/>
            <person name="Ding S.J."/>
            <person name="Wang X.J."/>
            <person name="Zhu J.G."/>
            <person name="Ruan X.D."/>
            <person name="Zhao L."/>
            <person name="Wei J.T."/>
            <person name="Ye R.Z."/>
            <person name="Que T.C."/>
            <person name="Du C.H."/>
            <person name="Zhou Y.H."/>
            <person name="Cheng J.X."/>
            <person name="Dai P.F."/>
            <person name="Guo W.B."/>
            <person name="Han X.H."/>
            <person name="Huang E.J."/>
            <person name="Li L.F."/>
            <person name="Wei W."/>
            <person name="Gao Y.C."/>
            <person name="Liu J.Z."/>
            <person name="Shao H.Z."/>
            <person name="Wang X."/>
            <person name="Wang C.C."/>
            <person name="Yang T.C."/>
            <person name="Huo Q.B."/>
            <person name="Li W."/>
            <person name="Chen H.Y."/>
            <person name="Chen S.E."/>
            <person name="Zhou L.G."/>
            <person name="Ni X.B."/>
            <person name="Tian J.H."/>
            <person name="Sheng Y."/>
            <person name="Liu T."/>
            <person name="Pan Y.S."/>
            <person name="Xia L.Y."/>
            <person name="Li J."/>
            <person name="Zhao F."/>
            <person name="Cao W.C."/>
        </authorList>
    </citation>
    <scope>NUCLEOTIDE SEQUENCE</scope>
    <source>
        <strain evidence="2">Rmic-2018</strain>
    </source>
</reference>
<protein>
    <submittedName>
        <fullName evidence="2">Uncharacterized protein</fullName>
    </submittedName>
</protein>
<proteinExistence type="predicted"/>